<reference evidence="3 4" key="1">
    <citation type="journal article" date="2024" name="Insects">
        <title>An Improved Chromosome-Level Genome Assembly of the Firefly Pyrocoelia pectoralis.</title>
        <authorList>
            <person name="Fu X."/>
            <person name="Meyer-Rochow V.B."/>
            <person name="Ballantyne L."/>
            <person name="Zhu X."/>
        </authorList>
    </citation>
    <scope>NUCLEOTIDE SEQUENCE [LARGE SCALE GENOMIC DNA]</scope>
    <source>
        <strain evidence="3">XCY_ONT2</strain>
    </source>
</reference>
<dbReference type="Proteomes" id="UP001329430">
    <property type="component" value="Chromosome 7"/>
</dbReference>
<sequence>MDKGQLMEQKVLAVTKRLETEVDAAIEQIDTLDINDLEQLRKQRIQEYKAQQGRRQQWYQSGHGAYEQLPEEKMFFEVIKKSDNVVIHFFTPTNTRSPILDKHLKILAPKHVETKFVSLNAEKCPFLAARLYIKTIPTLVCIQKSIVIDKVVGFTSLGNTDNFTTEVLEWRLAQNNILEYEGDLSVMPTGNEKKEKVTKKSIRDGIFQNQSDDDLEQDDYSKCFEGQGDNMCSFTTDYNKFNQNYLTPEEEQELAISDDENEKKC</sequence>
<comment type="caution">
    <text evidence="3">The sequence shown here is derived from an EMBL/GenBank/DDBJ whole genome shotgun (WGS) entry which is preliminary data.</text>
</comment>
<feature type="domain" description="Thioredoxin" evidence="2">
    <location>
        <begin position="72"/>
        <end position="156"/>
    </location>
</feature>
<evidence type="ECO:0000256" key="1">
    <source>
        <dbReference type="ARBA" id="ARBA00026148"/>
    </source>
</evidence>
<accession>A0AAN7VC71</accession>
<dbReference type="EMBL" id="JAVRBK010000007">
    <property type="protein sequence ID" value="KAK5641204.1"/>
    <property type="molecule type" value="Genomic_DNA"/>
</dbReference>
<keyword evidence="4" id="KW-1185">Reference proteome</keyword>
<gene>
    <name evidence="3" type="ORF">RI129_009751</name>
</gene>
<dbReference type="InterPro" id="IPR036249">
    <property type="entry name" value="Thioredoxin-like_sf"/>
</dbReference>
<dbReference type="Pfam" id="PF00085">
    <property type="entry name" value="Thioredoxin"/>
    <property type="match status" value="1"/>
</dbReference>
<protein>
    <recommendedName>
        <fullName evidence="1">Thioredoxin domain-containing protein 9</fullName>
    </recommendedName>
</protein>
<name>A0AAN7VC71_9COLE</name>
<dbReference type="AlphaFoldDB" id="A0AAN7VC71"/>
<proteinExistence type="predicted"/>
<dbReference type="Gene3D" id="3.40.30.10">
    <property type="entry name" value="Glutaredoxin"/>
    <property type="match status" value="1"/>
</dbReference>
<dbReference type="CDD" id="cd02989">
    <property type="entry name" value="Phd_like_TxnDC9"/>
    <property type="match status" value="1"/>
</dbReference>
<evidence type="ECO:0000313" key="4">
    <source>
        <dbReference type="Proteomes" id="UP001329430"/>
    </source>
</evidence>
<dbReference type="InterPro" id="IPR013766">
    <property type="entry name" value="Thioredoxin_domain"/>
</dbReference>
<evidence type="ECO:0000313" key="3">
    <source>
        <dbReference type="EMBL" id="KAK5641204.1"/>
    </source>
</evidence>
<evidence type="ECO:0000259" key="2">
    <source>
        <dbReference type="Pfam" id="PF00085"/>
    </source>
</evidence>
<organism evidence="3 4">
    <name type="scientific">Pyrocoelia pectoralis</name>
    <dbReference type="NCBI Taxonomy" id="417401"/>
    <lineage>
        <taxon>Eukaryota</taxon>
        <taxon>Metazoa</taxon>
        <taxon>Ecdysozoa</taxon>
        <taxon>Arthropoda</taxon>
        <taxon>Hexapoda</taxon>
        <taxon>Insecta</taxon>
        <taxon>Pterygota</taxon>
        <taxon>Neoptera</taxon>
        <taxon>Endopterygota</taxon>
        <taxon>Coleoptera</taxon>
        <taxon>Polyphaga</taxon>
        <taxon>Elateriformia</taxon>
        <taxon>Elateroidea</taxon>
        <taxon>Lampyridae</taxon>
        <taxon>Lampyrinae</taxon>
        <taxon>Pyrocoelia</taxon>
    </lineage>
</organism>
<dbReference type="SUPFAM" id="SSF52833">
    <property type="entry name" value="Thioredoxin-like"/>
    <property type="match status" value="1"/>
</dbReference>
<dbReference type="PANTHER" id="PTHR21148">
    <property type="entry name" value="THIOREDOXIN DOMAIN-CONTAINING PROTEIN 9"/>
    <property type="match status" value="1"/>
</dbReference>